<dbReference type="Proteomes" id="UP000076660">
    <property type="component" value="Unassembled WGS sequence"/>
</dbReference>
<feature type="domain" description="O-acyltransferase WSD1-like N-terminal" evidence="12">
    <location>
        <begin position="4"/>
        <end position="264"/>
    </location>
</feature>
<comment type="similarity">
    <text evidence="3 11">Belongs to the long-chain O-acyltransferase family.</text>
</comment>
<gene>
    <name evidence="14" type="ORF">AVR91_0205780</name>
</gene>
<dbReference type="GO" id="GO:0071731">
    <property type="term" value="P:response to nitric oxide"/>
    <property type="evidence" value="ECO:0007669"/>
    <property type="project" value="TreeGrafter"/>
</dbReference>
<name>A0A1W2M1A8_9PSEU</name>
<comment type="caution">
    <text evidence="14">The sequence shown here is derived from an EMBL/GenBank/DDBJ whole genome shotgun (WGS) entry which is preliminary data.</text>
</comment>
<dbReference type="GO" id="GO:0006071">
    <property type="term" value="P:glycerol metabolic process"/>
    <property type="evidence" value="ECO:0007669"/>
    <property type="project" value="UniProtKB-KW"/>
</dbReference>
<dbReference type="InterPro" id="IPR014292">
    <property type="entry name" value="Acyl_transf_WS/DGAT"/>
</dbReference>
<evidence type="ECO:0000313" key="14">
    <source>
        <dbReference type="EMBL" id="ONF73623.1"/>
    </source>
</evidence>
<dbReference type="Pfam" id="PF03007">
    <property type="entry name" value="WS_DGAT_cat"/>
    <property type="match status" value="1"/>
</dbReference>
<dbReference type="EC" id="2.3.1.20" evidence="4 11"/>
<dbReference type="OrthoDB" id="9810950at2"/>
<evidence type="ECO:0000256" key="4">
    <source>
        <dbReference type="ARBA" id="ARBA00013244"/>
    </source>
</evidence>
<keyword evidence="6 11" id="KW-0808">Transferase</keyword>
<evidence type="ECO:0000256" key="8">
    <source>
        <dbReference type="ARBA" id="ARBA00023098"/>
    </source>
</evidence>
<dbReference type="UniPathway" id="UPA00282"/>
<protein>
    <recommendedName>
        <fullName evidence="4 11">Diacylglycerol O-acyltransferase</fullName>
        <ecNumber evidence="4 11">2.3.1.20</ecNumber>
    </recommendedName>
</protein>
<dbReference type="SUPFAM" id="SSF52777">
    <property type="entry name" value="CoA-dependent acyltransferases"/>
    <property type="match status" value="1"/>
</dbReference>
<evidence type="ECO:0000256" key="7">
    <source>
        <dbReference type="ARBA" id="ARBA00022798"/>
    </source>
</evidence>
<evidence type="ECO:0000259" key="13">
    <source>
        <dbReference type="Pfam" id="PF06974"/>
    </source>
</evidence>
<evidence type="ECO:0000259" key="12">
    <source>
        <dbReference type="Pfam" id="PF03007"/>
    </source>
</evidence>
<accession>A0A1W2M1A8</accession>
<comment type="catalytic activity">
    <reaction evidence="10 11">
        <text>an acyl-CoA + a 1,2-diacyl-sn-glycerol = a triacyl-sn-glycerol + CoA</text>
        <dbReference type="Rhea" id="RHEA:10868"/>
        <dbReference type="ChEBI" id="CHEBI:17815"/>
        <dbReference type="ChEBI" id="CHEBI:57287"/>
        <dbReference type="ChEBI" id="CHEBI:58342"/>
        <dbReference type="ChEBI" id="CHEBI:64615"/>
        <dbReference type="EC" id="2.3.1.20"/>
    </reaction>
</comment>
<evidence type="ECO:0000256" key="10">
    <source>
        <dbReference type="ARBA" id="ARBA00048109"/>
    </source>
</evidence>
<keyword evidence="5 11" id="KW-0444">Lipid biosynthesis</keyword>
<dbReference type="PANTHER" id="PTHR31650:SF1">
    <property type="entry name" value="WAX ESTER SYNTHASE_DIACYLGLYCEROL ACYLTRANSFERASE 4-RELATED"/>
    <property type="match status" value="1"/>
</dbReference>
<dbReference type="GO" id="GO:0001666">
    <property type="term" value="P:response to hypoxia"/>
    <property type="evidence" value="ECO:0007669"/>
    <property type="project" value="TreeGrafter"/>
</dbReference>
<evidence type="ECO:0000313" key="15">
    <source>
        <dbReference type="Proteomes" id="UP000076660"/>
    </source>
</evidence>
<dbReference type="GO" id="GO:0005886">
    <property type="term" value="C:plasma membrane"/>
    <property type="evidence" value="ECO:0007669"/>
    <property type="project" value="TreeGrafter"/>
</dbReference>
<dbReference type="GO" id="GO:0019432">
    <property type="term" value="P:triglyceride biosynthetic process"/>
    <property type="evidence" value="ECO:0007669"/>
    <property type="project" value="UniProtKB-UniPathway"/>
</dbReference>
<dbReference type="Pfam" id="PF06974">
    <property type="entry name" value="WS_DGAT_C"/>
    <property type="match status" value="1"/>
</dbReference>
<proteinExistence type="inferred from homology"/>
<dbReference type="EMBL" id="LQMT02000007">
    <property type="protein sequence ID" value="ONF73623.1"/>
    <property type="molecule type" value="Genomic_DNA"/>
</dbReference>
<dbReference type="AlphaFoldDB" id="A0A1W2M1A8"/>
<keyword evidence="7 11" id="KW-0319">Glycerol metabolism</keyword>
<dbReference type="InterPro" id="IPR045034">
    <property type="entry name" value="O-acyltransferase_WSD1-like"/>
</dbReference>
<dbReference type="NCBIfam" id="TIGR02946">
    <property type="entry name" value="acyl_WS_DGAT"/>
    <property type="match status" value="1"/>
</dbReference>
<evidence type="ECO:0000256" key="11">
    <source>
        <dbReference type="RuleBase" id="RU361241"/>
    </source>
</evidence>
<dbReference type="GO" id="GO:0004144">
    <property type="term" value="F:diacylglycerol O-acyltransferase activity"/>
    <property type="evidence" value="ECO:0007669"/>
    <property type="project" value="UniProtKB-EC"/>
</dbReference>
<sequence>MDRLSPLDAAFLELEDGDPNSTLSIASVAVLEGPAPAKDEFIDSITGRLPRIPRYRKKVHRLPLDLDAPVWVDDDRFDARRHFHRVAVPVPGDENALCDLVALLMAERLDRDHPLWEFWVIEGLEGGRWAVLSKLHHCLADGISGTRLLSALFDTQVATAPDAAQDEDPGSIALLWGAVRKLAAIPFDQTVALTRLVRSPGLTVRRIADAAKGMGALASALVPAARSSLSGPIGPDRRYELAHASLREIHEIGEVFDTTVNDVVLASITAAFRALLLRRGEEPRPDSVRTLVPVSVRRDFASVDNQISLMLPLLPVDIEDPADRLTEVHRRLAGLKNSKEVETGAELTGAGLHVPFAPISWAIRLAAGLPQHNVVTVTTNVPGPREPLHLLGRAVLGLYPYVPIALRLRTGIAVLSYGDDVTFGVTLDFDSSPDSGFFSKAIERDLVALHELALRGAHARVTEGA</sequence>
<evidence type="ECO:0000256" key="1">
    <source>
        <dbReference type="ARBA" id="ARBA00004771"/>
    </source>
</evidence>
<dbReference type="InterPro" id="IPR004255">
    <property type="entry name" value="O-acyltransferase_WSD1_N"/>
</dbReference>
<dbReference type="GO" id="GO:0051701">
    <property type="term" value="P:biological process involved in interaction with host"/>
    <property type="evidence" value="ECO:0007669"/>
    <property type="project" value="TreeGrafter"/>
</dbReference>
<evidence type="ECO:0000256" key="3">
    <source>
        <dbReference type="ARBA" id="ARBA00009587"/>
    </source>
</evidence>
<evidence type="ECO:0000256" key="2">
    <source>
        <dbReference type="ARBA" id="ARBA00005189"/>
    </source>
</evidence>
<evidence type="ECO:0000256" key="9">
    <source>
        <dbReference type="ARBA" id="ARBA00023315"/>
    </source>
</evidence>
<keyword evidence="9 11" id="KW-0012">Acyltransferase</keyword>
<organism evidence="14 15">
    <name type="scientific">Amycolatopsis keratiniphila subsp. keratiniphila</name>
    <dbReference type="NCBI Taxonomy" id="227715"/>
    <lineage>
        <taxon>Bacteria</taxon>
        <taxon>Bacillati</taxon>
        <taxon>Actinomycetota</taxon>
        <taxon>Actinomycetes</taxon>
        <taxon>Pseudonocardiales</taxon>
        <taxon>Pseudonocardiaceae</taxon>
        <taxon>Amycolatopsis</taxon>
        <taxon>Amycolatopsis japonica group</taxon>
    </lineage>
</organism>
<dbReference type="PANTHER" id="PTHR31650">
    <property type="entry name" value="O-ACYLTRANSFERASE (WSD1-LIKE) FAMILY PROTEIN"/>
    <property type="match status" value="1"/>
</dbReference>
<evidence type="ECO:0000256" key="6">
    <source>
        <dbReference type="ARBA" id="ARBA00022679"/>
    </source>
</evidence>
<dbReference type="InterPro" id="IPR009721">
    <property type="entry name" value="O-acyltransferase_WSD1_C"/>
</dbReference>
<reference evidence="14 15" key="1">
    <citation type="submission" date="2016-12" db="EMBL/GenBank/DDBJ databases">
        <title>Amycolatopsis keratiniphila subsp. keratiniphila genome sequencing and assembly.</title>
        <authorList>
            <person name="Mayilraj S."/>
            <person name="Kaur N."/>
        </authorList>
    </citation>
    <scope>NUCLEOTIDE SEQUENCE [LARGE SCALE GENOMIC DNA]</scope>
    <source>
        <strain evidence="14 15">DSM 44409</strain>
    </source>
</reference>
<feature type="domain" description="O-acyltransferase WSD1 C-terminal" evidence="13">
    <location>
        <begin position="305"/>
        <end position="449"/>
    </location>
</feature>
<evidence type="ECO:0000256" key="5">
    <source>
        <dbReference type="ARBA" id="ARBA00022516"/>
    </source>
</evidence>
<comment type="pathway">
    <text evidence="1 11">Glycerolipid metabolism; triacylglycerol biosynthesis.</text>
</comment>
<comment type="pathway">
    <text evidence="2">Lipid metabolism.</text>
</comment>
<keyword evidence="8 11" id="KW-0443">Lipid metabolism</keyword>
<dbReference type="RefSeq" id="WP_063274747.1">
    <property type="nucleotide sequence ID" value="NZ_LQMT02000007.1"/>
</dbReference>